<evidence type="ECO:0000313" key="2">
    <source>
        <dbReference type="EMBL" id="TFB47299.1"/>
    </source>
</evidence>
<evidence type="ECO:0000256" key="1">
    <source>
        <dbReference type="ARBA" id="ARBA00006479"/>
    </source>
</evidence>
<dbReference type="AlphaFoldDB" id="A0A4R8UBS3"/>
<dbReference type="SUPFAM" id="SSF46785">
    <property type="entry name" value="Winged helix' DNA-binding domain"/>
    <property type="match status" value="1"/>
</dbReference>
<dbReference type="Gene3D" id="1.10.10.10">
    <property type="entry name" value="Winged helix-like DNA-binding domain superfamily/Winged helix DNA-binding domain"/>
    <property type="match status" value="1"/>
</dbReference>
<dbReference type="InterPro" id="IPR043129">
    <property type="entry name" value="ATPase_NBD"/>
</dbReference>
<dbReference type="Proteomes" id="UP000297866">
    <property type="component" value="Unassembled WGS sequence"/>
</dbReference>
<protein>
    <submittedName>
        <fullName evidence="2">ROK family protein</fullName>
    </submittedName>
</protein>
<dbReference type="SUPFAM" id="SSF53067">
    <property type="entry name" value="Actin-like ATPase domain"/>
    <property type="match status" value="1"/>
</dbReference>
<dbReference type="PANTHER" id="PTHR18964:SF149">
    <property type="entry name" value="BIFUNCTIONAL UDP-N-ACETYLGLUCOSAMINE 2-EPIMERASE_N-ACETYLMANNOSAMINE KINASE"/>
    <property type="match status" value="1"/>
</dbReference>
<proteinExistence type="inferred from homology"/>
<gene>
    <name evidence="2" type="ORF">E3O23_15715</name>
</gene>
<evidence type="ECO:0000313" key="3">
    <source>
        <dbReference type="Proteomes" id="UP000297866"/>
    </source>
</evidence>
<dbReference type="Gene3D" id="3.30.420.40">
    <property type="match status" value="2"/>
</dbReference>
<accession>A0A4R8UBS3</accession>
<dbReference type="OrthoDB" id="5174513at2"/>
<dbReference type="Pfam" id="PF00480">
    <property type="entry name" value="ROK"/>
    <property type="match status" value="1"/>
</dbReference>
<name>A0A4R8UBS3_9MICO</name>
<dbReference type="InterPro" id="IPR036388">
    <property type="entry name" value="WH-like_DNA-bd_sf"/>
</dbReference>
<dbReference type="EMBL" id="SOEZ01000075">
    <property type="protein sequence ID" value="TFB47299.1"/>
    <property type="molecule type" value="Genomic_DNA"/>
</dbReference>
<keyword evidence="3" id="KW-1185">Reference proteome</keyword>
<dbReference type="InterPro" id="IPR036390">
    <property type="entry name" value="WH_DNA-bd_sf"/>
</dbReference>
<organism evidence="2 3">
    <name type="scientific">Cryobacterium tagatosivorans</name>
    <dbReference type="NCBI Taxonomy" id="1259199"/>
    <lineage>
        <taxon>Bacteria</taxon>
        <taxon>Bacillati</taxon>
        <taxon>Actinomycetota</taxon>
        <taxon>Actinomycetes</taxon>
        <taxon>Micrococcales</taxon>
        <taxon>Microbacteriaceae</taxon>
        <taxon>Cryobacterium</taxon>
    </lineage>
</organism>
<reference evidence="2 3" key="1">
    <citation type="submission" date="2019-03" db="EMBL/GenBank/DDBJ databases">
        <title>Genomics of glacier-inhabiting Cryobacterium strains.</title>
        <authorList>
            <person name="Liu Q."/>
            <person name="Xin Y.-H."/>
        </authorList>
    </citation>
    <scope>NUCLEOTIDE SEQUENCE [LARGE SCALE GENOMIC DNA]</scope>
    <source>
        <strain evidence="2 3">Sr47</strain>
    </source>
</reference>
<comment type="caution">
    <text evidence="2">The sequence shown here is derived from an EMBL/GenBank/DDBJ whole genome shotgun (WGS) entry which is preliminary data.</text>
</comment>
<dbReference type="InterPro" id="IPR000600">
    <property type="entry name" value="ROK"/>
</dbReference>
<sequence length="391" mass="40242">MQGSSHDDVRRRNLSVILRLVHLGGAASRSRLTRLTGLNRSTIAALVAELADLGLVEERVPDATNQVGRPSPIVAVSDTFVAIAVNPEIDAVTVGIVGLDGTVRRRIRHPTAHSPSVAEAVEISAALIEGLRAELDPRFRMIGIGVAVPGLVRARDGLVRHAPHLGWVNEPLARLLHEATGYPVLAANDAGLGATAERYFGAGRGLTDLIYLNGGASGIGGGLIVGGQAAGGFDGYAGEFGHTRVSGSDRTDSAGLAGTLEAEVTRSELLEVLGLPGADADELERALLAADSPAVRAEVNRQQDFLAVALAGAINILNPQLVVLGGFLAALLAVDPDRLGAAVSTLTLRAPFEEVRLSAALLGSNLLMIGAAELAFDQLLADPAGSLAASA</sequence>
<dbReference type="PANTHER" id="PTHR18964">
    <property type="entry name" value="ROK (REPRESSOR, ORF, KINASE) FAMILY"/>
    <property type="match status" value="1"/>
</dbReference>
<comment type="similarity">
    <text evidence="1">Belongs to the ROK (NagC/XylR) family.</text>
</comment>
<dbReference type="RefSeq" id="WP_134492624.1">
    <property type="nucleotide sequence ID" value="NZ_SOEZ01000075.1"/>
</dbReference>